<proteinExistence type="predicted"/>
<dbReference type="GeneID" id="92962033"/>
<dbReference type="Pfam" id="PF00575">
    <property type="entry name" value="S1"/>
    <property type="match status" value="1"/>
</dbReference>
<gene>
    <name evidence="3" type="ORF">B4167_2246</name>
    <name evidence="2" type="ORF">BT1A1_2702</name>
</gene>
<organism evidence="2 5">
    <name type="scientific">Caldibacillus thermoamylovorans</name>
    <dbReference type="NCBI Taxonomy" id="35841"/>
    <lineage>
        <taxon>Bacteria</taxon>
        <taxon>Bacillati</taxon>
        <taxon>Bacillota</taxon>
        <taxon>Bacilli</taxon>
        <taxon>Bacillales</taxon>
        <taxon>Bacillaceae</taxon>
        <taxon>Caldibacillus</taxon>
    </lineage>
</organism>
<dbReference type="PANTHER" id="PTHR10724:SF10">
    <property type="entry name" value="S1 RNA-BINDING DOMAIN-CONTAINING PROTEIN 1"/>
    <property type="match status" value="1"/>
</dbReference>
<dbReference type="STRING" id="35841.B4167_2246"/>
<evidence type="ECO:0000313" key="5">
    <source>
        <dbReference type="Proteomes" id="UP000040576"/>
    </source>
</evidence>
<sequence>MNEKIEVGSIVKGKVSGIQPYGAFIAIGEDRQGLIHISEITNGYVKDIHDYLEVGDEVSVKVIAIDEESGKISLSLKAVTDSDHNEKNPRHKEYNKDHLEELLASSSQGFNSLKEKLTEWIEESKKNEGMIQKK</sequence>
<dbReference type="GO" id="GO:0006412">
    <property type="term" value="P:translation"/>
    <property type="evidence" value="ECO:0007669"/>
    <property type="project" value="TreeGrafter"/>
</dbReference>
<dbReference type="InterPro" id="IPR012340">
    <property type="entry name" value="NA-bd_OB-fold"/>
</dbReference>
<dbReference type="EMBL" id="JXLU01000051">
    <property type="protein sequence ID" value="KIO73273.1"/>
    <property type="molecule type" value="Genomic_DNA"/>
</dbReference>
<dbReference type="EMBL" id="CCRF01000077">
    <property type="protein sequence ID" value="CEE02495.1"/>
    <property type="molecule type" value="Genomic_DNA"/>
</dbReference>
<dbReference type="OrthoDB" id="9810507at2"/>
<dbReference type="GO" id="GO:0003729">
    <property type="term" value="F:mRNA binding"/>
    <property type="evidence" value="ECO:0007669"/>
    <property type="project" value="UniProtKB-ARBA"/>
</dbReference>
<dbReference type="eggNOG" id="COG1098">
    <property type="taxonomic scope" value="Bacteria"/>
</dbReference>
<evidence type="ECO:0000313" key="2">
    <source>
        <dbReference type="EMBL" id="CEE02495.1"/>
    </source>
</evidence>
<dbReference type="KEGG" id="bthv:CQJ30_14750"/>
<dbReference type="InterPro" id="IPR003029">
    <property type="entry name" value="S1_domain"/>
</dbReference>
<dbReference type="FunFam" id="2.40.50.140:FF:000051">
    <property type="entry name" value="RNA-binding transcriptional accessory protein"/>
    <property type="match status" value="1"/>
</dbReference>
<evidence type="ECO:0000259" key="1">
    <source>
        <dbReference type="PROSITE" id="PS50126"/>
    </source>
</evidence>
<accession>A0A090J3P5</accession>
<dbReference type="Proteomes" id="UP000040576">
    <property type="component" value="Unassembled WGS sequence"/>
</dbReference>
<dbReference type="PROSITE" id="PS50126">
    <property type="entry name" value="S1"/>
    <property type="match status" value="1"/>
</dbReference>
<feature type="domain" description="S1 motif" evidence="1">
    <location>
        <begin position="8"/>
        <end position="77"/>
    </location>
</feature>
<dbReference type="InterPro" id="IPR035104">
    <property type="entry name" value="Ribosomal_protein_S1-like"/>
</dbReference>
<keyword evidence="5" id="KW-1185">Reference proteome</keyword>
<dbReference type="PRINTS" id="PR00681">
    <property type="entry name" value="RIBOSOMALS1"/>
</dbReference>
<dbReference type="InterPro" id="IPR050437">
    <property type="entry name" value="Ribos_protein_bS1-like"/>
</dbReference>
<dbReference type="AlphaFoldDB" id="A0A090J3P5"/>
<name>A0A090J3P5_9BACI</name>
<dbReference type="SMART" id="SM00316">
    <property type="entry name" value="S1"/>
    <property type="match status" value="1"/>
</dbReference>
<dbReference type="SUPFAM" id="SSF50249">
    <property type="entry name" value="Nucleic acid-binding proteins"/>
    <property type="match status" value="1"/>
</dbReference>
<dbReference type="Proteomes" id="UP000032076">
    <property type="component" value="Unassembled WGS sequence"/>
</dbReference>
<dbReference type="RefSeq" id="WP_034772032.1">
    <property type="nucleotide sequence ID" value="NZ_CCRF01000077.1"/>
</dbReference>
<reference evidence="3 4" key="2">
    <citation type="submission" date="2015-01" db="EMBL/GenBank/DDBJ databases">
        <title>Draft Genome Sequences of Four Bacillus thermoamylovorans Strains, Isolated From Food Products.</title>
        <authorList>
            <person name="Krawcyk A.O."/>
            <person name="Berendsen E.M."/>
            <person name="Eijlander R.T."/>
            <person name="de Jong A."/>
            <person name="Wells-Bennik M."/>
            <person name="Kuipers O.P."/>
        </authorList>
    </citation>
    <scope>NUCLEOTIDE SEQUENCE [LARGE SCALE GENOMIC DNA]</scope>
    <source>
        <strain evidence="3 4">B4167</strain>
    </source>
</reference>
<dbReference type="PANTHER" id="PTHR10724">
    <property type="entry name" value="30S RIBOSOMAL PROTEIN S1"/>
    <property type="match status" value="1"/>
</dbReference>
<dbReference type="Gene3D" id="2.40.50.140">
    <property type="entry name" value="Nucleic acid-binding proteins"/>
    <property type="match status" value="1"/>
</dbReference>
<reference evidence="2 5" key="1">
    <citation type="submission" date="2014-07" db="EMBL/GenBank/DDBJ databases">
        <authorList>
            <person name="Wibberg Daniel"/>
        </authorList>
    </citation>
    <scope>NUCLEOTIDE SEQUENCE [LARGE SCALE GENOMIC DNA]</scope>
</reference>
<protein>
    <recommendedName>
        <fullName evidence="1">S1 motif domain-containing protein</fullName>
    </recommendedName>
</protein>
<dbReference type="NCBIfam" id="NF040579">
    <property type="entry name" value="S1_dom_CvfD"/>
    <property type="match status" value="1"/>
</dbReference>
<evidence type="ECO:0000313" key="3">
    <source>
        <dbReference type="EMBL" id="KIO73273.1"/>
    </source>
</evidence>
<dbReference type="GO" id="GO:0003735">
    <property type="term" value="F:structural constituent of ribosome"/>
    <property type="evidence" value="ECO:0007669"/>
    <property type="project" value="TreeGrafter"/>
</dbReference>
<dbReference type="GO" id="GO:0005737">
    <property type="term" value="C:cytoplasm"/>
    <property type="evidence" value="ECO:0007669"/>
    <property type="project" value="UniProtKB-ARBA"/>
</dbReference>
<evidence type="ECO:0000313" key="4">
    <source>
        <dbReference type="Proteomes" id="UP000032076"/>
    </source>
</evidence>
<dbReference type="PATRIC" id="fig|35841.6.peg.3734"/>
<dbReference type="NCBIfam" id="NF005973">
    <property type="entry name" value="PRK08059.1"/>
    <property type="match status" value="1"/>
</dbReference>